<dbReference type="RefSeq" id="XP_009029334.1">
    <property type="nucleotide sequence ID" value="XM_009031086.1"/>
</dbReference>
<evidence type="ECO:0000259" key="15">
    <source>
        <dbReference type="SMART" id="SM00891"/>
    </source>
</evidence>
<keyword evidence="5 13" id="KW-0479">Metal-binding</keyword>
<reference evidence="17" key="3">
    <citation type="submission" date="2015-06" db="UniProtKB">
        <authorList>
            <consortium name="EnsemblMetazoa"/>
        </authorList>
    </citation>
    <scope>IDENTIFICATION</scope>
</reference>
<feature type="compositionally biased region" description="Low complexity" evidence="14">
    <location>
        <begin position="449"/>
        <end position="471"/>
    </location>
</feature>
<dbReference type="SUPFAM" id="SSF47802">
    <property type="entry name" value="DNA polymerase beta, N-terminal domain-like"/>
    <property type="match status" value="1"/>
</dbReference>
<dbReference type="EC" id="3.1.22.-" evidence="13"/>
<reference evidence="16 18" key="2">
    <citation type="journal article" date="2013" name="Nature">
        <title>Insights into bilaterian evolution from three spiralian genomes.</title>
        <authorList>
            <person name="Simakov O."/>
            <person name="Marletaz F."/>
            <person name="Cho S.J."/>
            <person name="Edsinger-Gonzales E."/>
            <person name="Havlak P."/>
            <person name="Hellsten U."/>
            <person name="Kuo D.H."/>
            <person name="Larsson T."/>
            <person name="Lv J."/>
            <person name="Arendt D."/>
            <person name="Savage R."/>
            <person name="Osoegawa K."/>
            <person name="de Jong P."/>
            <person name="Grimwood J."/>
            <person name="Chapman J.A."/>
            <person name="Shapiro H."/>
            <person name="Aerts A."/>
            <person name="Otillar R.P."/>
            <person name="Terry A.Y."/>
            <person name="Boore J.L."/>
            <person name="Grigoriev I.V."/>
            <person name="Lindberg D.R."/>
            <person name="Seaver E.C."/>
            <person name="Weisblat D.A."/>
            <person name="Putnam N.H."/>
            <person name="Rokhsar D.S."/>
        </authorList>
    </citation>
    <scope>NUCLEOTIDE SEQUENCE</scope>
</reference>
<dbReference type="CTD" id="20211336"/>
<dbReference type="HOGENOM" id="CLU_014329_1_1_1"/>
<proteinExistence type="inferred from homology"/>
<keyword evidence="4 13" id="KW-0540">Nuclease</keyword>
<name>T1FR89_HELRO</name>
<evidence type="ECO:0000313" key="16">
    <source>
        <dbReference type="EMBL" id="ESN93079.1"/>
    </source>
</evidence>
<evidence type="ECO:0000256" key="13">
    <source>
        <dbReference type="RuleBase" id="RU369042"/>
    </source>
</evidence>
<evidence type="ECO:0000256" key="1">
    <source>
        <dbReference type="ARBA" id="ARBA00001946"/>
    </source>
</evidence>
<dbReference type="InterPro" id="IPR006166">
    <property type="entry name" value="ERCC4_domain"/>
</dbReference>
<evidence type="ECO:0000256" key="3">
    <source>
        <dbReference type="ARBA" id="ARBA00010015"/>
    </source>
</evidence>
<dbReference type="FunFam" id="3.40.50.10130:FF:000003">
    <property type="entry name" value="Crossover junction endonuclease MUS81"/>
    <property type="match status" value="1"/>
</dbReference>
<dbReference type="EnsemblMetazoa" id="HelroT189672">
    <property type="protein sequence ID" value="HelroP189672"/>
    <property type="gene ID" value="HelroG189672"/>
</dbReference>
<keyword evidence="8 13" id="KW-0378">Hydrolase</keyword>
<feature type="region of interest" description="Disordered" evidence="14">
    <location>
        <begin position="443"/>
        <end position="489"/>
    </location>
</feature>
<accession>T1FR89</accession>
<dbReference type="EMBL" id="KB097639">
    <property type="protein sequence ID" value="ESN93079.1"/>
    <property type="molecule type" value="Genomic_DNA"/>
</dbReference>
<dbReference type="GO" id="GO:0000712">
    <property type="term" value="P:resolution of meiotic recombination intermediates"/>
    <property type="evidence" value="ECO:0000318"/>
    <property type="project" value="GO_Central"/>
</dbReference>
<dbReference type="STRING" id="6412.T1FR89"/>
<dbReference type="SUPFAM" id="SSF52980">
    <property type="entry name" value="Restriction endonuclease-like"/>
    <property type="match status" value="1"/>
</dbReference>
<sequence>MVLLYDCIQEETLLSNSPCHRQIDLDLDQDFSGCTASRTQFLNFLLKWLTDWKNEAADRDVKIRFTYAKVWTPLSRSLESCLMDAVALRSIKKYPLTLKSGLECKILEGFGDKICSQIDEKLNSEFAKSSFQSVEDFIKSFDKPKVNMHNSNGRNISKQPSASKRGDDQCIAIGQNEYNNHTITNIRDADDDGDGCDNNDNIICIDDEADDDIYCNESGEMSKNHQFTGLLEKELDNCVSAFKESSSTKPPTLASFITSSCSTTIPTATTTNPSTSSTVLSTSSDTFRFMYVMDDGKETCKKDQAVIDIDDGTSVVKFLIKCKYTDLLLSGKEYSLDYTSSNCIEILNNPKLYRSCDDIEYIYAYLNDEHAPDYSINNSQLVPISSTPTTLAASSTTTTMPSSLTSTSCNNNMDSLFQRPIVSDCTFTATTLTASTFRRSKLKSAHYRPTSPTTSSATASMTSSTTLTPSANSNENKKFNKTKSENLDSKHKKLKHDFLKCNEFNQPMQQRQQHVTLTPLHRQHSATLTDDIINDNINNSNNDNKTNILISSSTADVTFSSGSFDVLLCVDCRESMGPASLADDVLMKELIKNNVQHDVRQLHLGDFLWVARCRDSGMELVLDWIVERKRMDDLGGSIIDGRFREQKFRLSNCGLKHVIYLIEEQGKQHSSLPEATLNQAIINTQVVDEFFVKRVKHARESATYLTLVTRYLQSLYSTNKLYGFNQFFKVEQTCTSPSVLSSSSSISPPNFFLMTYSAFSEQSKKSKCLTVGRTFLKQLTQINGLTTEKAISVINMHPTPLSLFNAYDACPDDASRLEMLTNLKCGPSRRNFGSSLSRSVALMFYLQPHLQN</sequence>
<feature type="domain" description="ERCC4" evidence="15">
    <location>
        <begin position="567"/>
        <end position="666"/>
    </location>
</feature>
<keyword evidence="18" id="KW-1185">Reference proteome</keyword>
<evidence type="ECO:0000256" key="11">
    <source>
        <dbReference type="ARBA" id="ARBA00023204"/>
    </source>
</evidence>
<dbReference type="KEGG" id="hro:HELRODRAFT_189672"/>
<evidence type="ECO:0000256" key="6">
    <source>
        <dbReference type="ARBA" id="ARBA00022759"/>
    </source>
</evidence>
<keyword evidence="9 13" id="KW-0460">Magnesium</keyword>
<evidence type="ECO:0000256" key="9">
    <source>
        <dbReference type="ARBA" id="ARBA00022842"/>
    </source>
</evidence>
<dbReference type="InterPro" id="IPR033309">
    <property type="entry name" value="Mus81"/>
</dbReference>
<evidence type="ECO:0000256" key="2">
    <source>
        <dbReference type="ARBA" id="ARBA00004123"/>
    </source>
</evidence>
<comment type="subunit">
    <text evidence="13">Interacts with EME1.</text>
</comment>
<dbReference type="Gene3D" id="1.10.150.670">
    <property type="entry name" value="Crossover junction endonuclease EME1, DNA-binding domain"/>
    <property type="match status" value="1"/>
</dbReference>
<evidence type="ECO:0000313" key="17">
    <source>
        <dbReference type="EnsemblMetazoa" id="HelroP189672"/>
    </source>
</evidence>
<comment type="cofactor">
    <cofactor evidence="1 13">
        <name>Mg(2+)</name>
        <dbReference type="ChEBI" id="CHEBI:18420"/>
    </cofactor>
</comment>
<dbReference type="InterPro" id="IPR027421">
    <property type="entry name" value="DNA_pol_lamdba_lyase_dom_sf"/>
</dbReference>
<evidence type="ECO:0000256" key="5">
    <source>
        <dbReference type="ARBA" id="ARBA00022723"/>
    </source>
</evidence>
<dbReference type="InterPro" id="IPR010996">
    <property type="entry name" value="HHH_MUS81"/>
</dbReference>
<dbReference type="InterPro" id="IPR047416">
    <property type="entry name" value="XPF_nuclease_Mus81"/>
</dbReference>
<dbReference type="FunFam" id="1.10.150.670:FF:000025">
    <property type="entry name" value="Uncharacterized protein"/>
    <property type="match status" value="1"/>
</dbReference>
<dbReference type="SMART" id="SM00891">
    <property type="entry name" value="ERCC4"/>
    <property type="match status" value="1"/>
</dbReference>
<dbReference type="GO" id="GO:0000727">
    <property type="term" value="P:double-strand break repair via break-induced replication"/>
    <property type="evidence" value="ECO:0000318"/>
    <property type="project" value="GO_Central"/>
</dbReference>
<keyword evidence="12 13" id="KW-0539">Nucleus</keyword>
<dbReference type="Gene3D" id="1.10.150.110">
    <property type="entry name" value="DNA polymerase beta, N-terminal domain-like"/>
    <property type="match status" value="1"/>
</dbReference>
<keyword evidence="11 13" id="KW-0234">DNA repair</keyword>
<comment type="function">
    <text evidence="13">Interacts with EME1 to form a DNA structure-specific endonuclease with substrate preference for branched DNA structures with a 5'-end at the branch nick. Typical substrates include 3'-flap structures, D-loops, replication forks and nicked Holliday junctions. May be required in mitosis for the processing of stalled or collapsed replication fork intermediates. May be required in meiosis for the repair of meiosis-specific double strand breaks subsequent to single-end invasion (SEI).</text>
</comment>
<dbReference type="Pfam" id="PF02732">
    <property type="entry name" value="ERCC4"/>
    <property type="match status" value="1"/>
</dbReference>
<dbReference type="GO" id="GO:0003677">
    <property type="term" value="F:DNA binding"/>
    <property type="evidence" value="ECO:0007669"/>
    <property type="project" value="UniProtKB-UniRule"/>
</dbReference>
<keyword evidence="6 13" id="KW-0255">Endonuclease</keyword>
<dbReference type="AlphaFoldDB" id="T1FR89"/>
<reference evidence="18" key="1">
    <citation type="submission" date="2012-12" db="EMBL/GenBank/DDBJ databases">
        <authorList>
            <person name="Hellsten U."/>
            <person name="Grimwood J."/>
            <person name="Chapman J.A."/>
            <person name="Shapiro H."/>
            <person name="Aerts A."/>
            <person name="Otillar R.P."/>
            <person name="Terry A.Y."/>
            <person name="Boore J.L."/>
            <person name="Simakov O."/>
            <person name="Marletaz F."/>
            <person name="Cho S.-J."/>
            <person name="Edsinger-Gonzales E."/>
            <person name="Havlak P."/>
            <person name="Kuo D.-H."/>
            <person name="Larsson T."/>
            <person name="Lv J."/>
            <person name="Arendt D."/>
            <person name="Savage R."/>
            <person name="Osoegawa K."/>
            <person name="de Jong P."/>
            <person name="Lindberg D.R."/>
            <person name="Seaver E.C."/>
            <person name="Weisblat D.A."/>
            <person name="Putnam N.H."/>
            <person name="Grigoriev I.V."/>
            <person name="Rokhsar D.S."/>
        </authorList>
    </citation>
    <scope>NUCLEOTIDE SEQUENCE</scope>
</reference>
<dbReference type="InParanoid" id="T1FR89"/>
<dbReference type="EMBL" id="AMQM01001996">
    <property type="status" value="NOT_ANNOTATED_CDS"/>
    <property type="molecule type" value="Genomic_DNA"/>
</dbReference>
<feature type="compositionally biased region" description="Basic and acidic residues" evidence="14">
    <location>
        <begin position="475"/>
        <end position="489"/>
    </location>
</feature>
<dbReference type="GO" id="GO:0048257">
    <property type="term" value="F:3'-flap endonuclease activity"/>
    <property type="evidence" value="ECO:0000318"/>
    <property type="project" value="GO_Central"/>
</dbReference>
<dbReference type="GO" id="GO:0008821">
    <property type="term" value="F:crossover junction DNA endonuclease activity"/>
    <property type="evidence" value="ECO:0007669"/>
    <property type="project" value="UniProtKB-UniRule"/>
</dbReference>
<dbReference type="GO" id="GO:0031573">
    <property type="term" value="P:mitotic intra-S DNA damage checkpoint signaling"/>
    <property type="evidence" value="ECO:0000318"/>
    <property type="project" value="GO_Central"/>
</dbReference>
<dbReference type="Proteomes" id="UP000015101">
    <property type="component" value="Unassembled WGS sequence"/>
</dbReference>
<dbReference type="InterPro" id="IPR042530">
    <property type="entry name" value="EME1/EME2_C"/>
</dbReference>
<dbReference type="Pfam" id="PF14716">
    <property type="entry name" value="HHH_8"/>
    <property type="match status" value="1"/>
</dbReference>
<dbReference type="GO" id="GO:0006308">
    <property type="term" value="P:DNA catabolic process"/>
    <property type="evidence" value="ECO:0007669"/>
    <property type="project" value="UniProtKB-UniRule"/>
</dbReference>
<comment type="similarity">
    <text evidence="3 13">Belongs to the XPF family.</text>
</comment>
<protein>
    <recommendedName>
        <fullName evidence="13">Crossover junction endonuclease MUS81</fullName>
        <ecNumber evidence="13">3.1.22.-</ecNumber>
    </recommendedName>
</protein>
<keyword evidence="7 13" id="KW-0227">DNA damage</keyword>
<dbReference type="GeneID" id="20211336"/>
<evidence type="ECO:0000256" key="8">
    <source>
        <dbReference type="ARBA" id="ARBA00022801"/>
    </source>
</evidence>
<evidence type="ECO:0000256" key="14">
    <source>
        <dbReference type="SAM" id="MobiDB-lite"/>
    </source>
</evidence>
<evidence type="ECO:0000313" key="18">
    <source>
        <dbReference type="Proteomes" id="UP000015101"/>
    </source>
</evidence>
<evidence type="ECO:0000256" key="7">
    <source>
        <dbReference type="ARBA" id="ARBA00022763"/>
    </source>
</evidence>
<dbReference type="GO" id="GO:0046872">
    <property type="term" value="F:metal ion binding"/>
    <property type="evidence" value="ECO:0007669"/>
    <property type="project" value="UniProtKB-UniRule"/>
</dbReference>
<evidence type="ECO:0000256" key="12">
    <source>
        <dbReference type="ARBA" id="ARBA00023242"/>
    </source>
</evidence>
<evidence type="ECO:0000256" key="10">
    <source>
        <dbReference type="ARBA" id="ARBA00023172"/>
    </source>
</evidence>
<dbReference type="FunCoup" id="T1FR89">
    <property type="interactions" value="411"/>
</dbReference>
<evidence type="ECO:0000256" key="4">
    <source>
        <dbReference type="ARBA" id="ARBA00022722"/>
    </source>
</evidence>
<dbReference type="eggNOG" id="KOG2379">
    <property type="taxonomic scope" value="Eukaryota"/>
</dbReference>
<dbReference type="InterPro" id="IPR011335">
    <property type="entry name" value="Restrct_endonuc-II-like"/>
</dbReference>
<dbReference type="CDD" id="cd20074">
    <property type="entry name" value="XPF_nuclease_Mus81"/>
    <property type="match status" value="1"/>
</dbReference>
<organism evidence="17 18">
    <name type="scientific">Helobdella robusta</name>
    <name type="common">Californian leech</name>
    <dbReference type="NCBI Taxonomy" id="6412"/>
    <lineage>
        <taxon>Eukaryota</taxon>
        <taxon>Metazoa</taxon>
        <taxon>Spiralia</taxon>
        <taxon>Lophotrochozoa</taxon>
        <taxon>Annelida</taxon>
        <taxon>Clitellata</taxon>
        <taxon>Hirudinea</taxon>
        <taxon>Rhynchobdellida</taxon>
        <taxon>Glossiphoniidae</taxon>
        <taxon>Helobdella</taxon>
    </lineage>
</organism>
<keyword evidence="10 13" id="KW-0233">DNA recombination</keyword>
<dbReference type="GO" id="GO:0048476">
    <property type="term" value="C:Holliday junction resolvase complex"/>
    <property type="evidence" value="ECO:0000318"/>
    <property type="project" value="GO_Central"/>
</dbReference>
<dbReference type="OMA" id="IRCESRA"/>
<dbReference type="OrthoDB" id="5963188at2759"/>
<dbReference type="PANTHER" id="PTHR13451">
    <property type="entry name" value="CLASS II CROSSOVER JUNCTION ENDONUCLEASE MUS81"/>
    <property type="match status" value="1"/>
</dbReference>
<gene>
    <name evidence="17" type="primary">20211336</name>
    <name evidence="16" type="ORF">HELRODRAFT_189672</name>
</gene>
<dbReference type="Gene3D" id="3.40.50.10130">
    <property type="match status" value="1"/>
</dbReference>
<dbReference type="GO" id="GO:0005634">
    <property type="term" value="C:nucleus"/>
    <property type="evidence" value="ECO:0000318"/>
    <property type="project" value="GO_Central"/>
</dbReference>
<comment type="subcellular location">
    <subcellularLocation>
        <location evidence="2 13">Nucleus</location>
    </subcellularLocation>
</comment>
<dbReference type="PANTHER" id="PTHR13451:SF0">
    <property type="entry name" value="CROSSOVER JUNCTION ENDONUCLEASE MUS81"/>
    <property type="match status" value="1"/>
</dbReference>